<dbReference type="Pfam" id="PF04886">
    <property type="entry name" value="PT"/>
    <property type="match status" value="1"/>
</dbReference>
<keyword evidence="1" id="KW-0732">Signal</keyword>
<feature type="region of interest" description="Disordered" evidence="3">
    <location>
        <begin position="99"/>
        <end position="159"/>
    </location>
</feature>
<organism evidence="4 5">
    <name type="scientific">Protopolystoma xenopodis</name>
    <dbReference type="NCBI Taxonomy" id="117903"/>
    <lineage>
        <taxon>Eukaryota</taxon>
        <taxon>Metazoa</taxon>
        <taxon>Spiralia</taxon>
        <taxon>Lophotrochozoa</taxon>
        <taxon>Platyhelminthes</taxon>
        <taxon>Monogenea</taxon>
        <taxon>Polyopisthocotylea</taxon>
        <taxon>Polystomatidea</taxon>
        <taxon>Polystomatidae</taxon>
        <taxon>Protopolystoma</taxon>
    </lineage>
</organism>
<evidence type="ECO:0000313" key="5">
    <source>
        <dbReference type="Proteomes" id="UP000784294"/>
    </source>
</evidence>
<gene>
    <name evidence="4" type="ORF">PXEA_LOCUS28125</name>
</gene>
<evidence type="ECO:0000313" key="4">
    <source>
        <dbReference type="EMBL" id="VEL34685.1"/>
    </source>
</evidence>
<accession>A0A3S5CN72</accession>
<feature type="compositionally biased region" description="Basic and acidic residues" evidence="3">
    <location>
        <begin position="114"/>
        <end position="124"/>
    </location>
</feature>
<reference evidence="4" key="1">
    <citation type="submission" date="2018-11" db="EMBL/GenBank/DDBJ databases">
        <authorList>
            <consortium name="Pathogen Informatics"/>
        </authorList>
    </citation>
    <scope>NUCLEOTIDE SEQUENCE</scope>
</reference>
<name>A0A3S5CN72_9PLAT</name>
<feature type="compositionally biased region" description="Polar residues" evidence="3">
    <location>
        <begin position="7"/>
        <end position="30"/>
    </location>
</feature>
<evidence type="ECO:0000256" key="3">
    <source>
        <dbReference type="SAM" id="MobiDB-lite"/>
    </source>
</evidence>
<sequence>MTDKPTEQPTEQPTDQPSDMPTDQKTGQASDKQEDQRTEQPIVHTFYHPTLTLMSLNLAGLKFPSPPYSADRHLDCSSDRVLSGPFTCLFCRLSRSSATPVQVHTQAGMGASADSHENRHPPSEKRKHTLYHKPALGEPGRPKWMYLPTTGDQRPAILQ</sequence>
<protein>
    <submittedName>
        <fullName evidence="4">Uncharacterized protein</fullName>
    </submittedName>
</protein>
<dbReference type="Proteomes" id="UP000784294">
    <property type="component" value="Unassembled WGS sequence"/>
</dbReference>
<evidence type="ECO:0000256" key="1">
    <source>
        <dbReference type="ARBA" id="ARBA00022729"/>
    </source>
</evidence>
<dbReference type="InterPro" id="IPR006970">
    <property type="entry name" value="PT"/>
</dbReference>
<dbReference type="AlphaFoldDB" id="A0A3S5CN72"/>
<keyword evidence="5" id="KW-1185">Reference proteome</keyword>
<dbReference type="EMBL" id="CAAALY010248154">
    <property type="protein sequence ID" value="VEL34685.1"/>
    <property type="molecule type" value="Genomic_DNA"/>
</dbReference>
<proteinExistence type="predicted"/>
<feature type="region of interest" description="Disordered" evidence="3">
    <location>
        <begin position="1"/>
        <end position="42"/>
    </location>
</feature>
<evidence type="ECO:0000256" key="2">
    <source>
        <dbReference type="ARBA" id="ARBA00022737"/>
    </source>
</evidence>
<comment type="caution">
    <text evidence="4">The sequence shown here is derived from an EMBL/GenBank/DDBJ whole genome shotgun (WGS) entry which is preliminary data.</text>
</comment>
<keyword evidence="2" id="KW-0677">Repeat</keyword>